<dbReference type="RefSeq" id="WP_123120218.1">
    <property type="nucleotide sequence ID" value="NZ_RJJR01000005.1"/>
</dbReference>
<dbReference type="InterPro" id="IPR039426">
    <property type="entry name" value="TonB-dep_rcpt-like"/>
</dbReference>
<keyword evidence="4 10" id="KW-0812">Transmembrane</keyword>
<evidence type="ECO:0000259" key="14">
    <source>
        <dbReference type="Pfam" id="PF07715"/>
    </source>
</evidence>
<dbReference type="InterPro" id="IPR037066">
    <property type="entry name" value="Plug_dom_sf"/>
</dbReference>
<evidence type="ECO:0000259" key="13">
    <source>
        <dbReference type="Pfam" id="PF00593"/>
    </source>
</evidence>
<feature type="domain" description="TonB-dependent receptor plug" evidence="14">
    <location>
        <begin position="125"/>
        <end position="245"/>
    </location>
</feature>
<evidence type="ECO:0000256" key="1">
    <source>
        <dbReference type="ARBA" id="ARBA00004571"/>
    </source>
</evidence>
<comment type="subcellular location">
    <subcellularLocation>
        <location evidence="1 10">Cell outer membrane</location>
        <topology evidence="1 10">Multi-pass membrane protein</topology>
    </subcellularLocation>
</comment>
<gene>
    <name evidence="15" type="ORF">EFY79_08235</name>
</gene>
<dbReference type="GO" id="GO:0015344">
    <property type="term" value="F:siderophore uptake transmembrane transporter activity"/>
    <property type="evidence" value="ECO:0007669"/>
    <property type="project" value="TreeGrafter"/>
</dbReference>
<dbReference type="PANTHER" id="PTHR30069">
    <property type="entry name" value="TONB-DEPENDENT OUTER MEMBRANE RECEPTOR"/>
    <property type="match status" value="1"/>
</dbReference>
<dbReference type="InterPro" id="IPR012910">
    <property type="entry name" value="Plug_dom"/>
</dbReference>
<dbReference type="Pfam" id="PF13715">
    <property type="entry name" value="CarbopepD_reg_2"/>
    <property type="match status" value="1"/>
</dbReference>
<keyword evidence="2 10" id="KW-0813">Transport</keyword>
<keyword evidence="3 10" id="KW-1134">Transmembrane beta strand</keyword>
<dbReference type="GO" id="GO:0044718">
    <property type="term" value="P:siderophore transmembrane transport"/>
    <property type="evidence" value="ECO:0007669"/>
    <property type="project" value="TreeGrafter"/>
</dbReference>
<evidence type="ECO:0000256" key="6">
    <source>
        <dbReference type="ARBA" id="ARBA00023077"/>
    </source>
</evidence>
<dbReference type="NCBIfam" id="TIGR04057">
    <property type="entry name" value="SusC_RagA_signa"/>
    <property type="match status" value="1"/>
</dbReference>
<dbReference type="Pfam" id="PF00593">
    <property type="entry name" value="TonB_dep_Rec_b-barrel"/>
    <property type="match status" value="1"/>
</dbReference>
<proteinExistence type="inferred from homology"/>
<dbReference type="InterPro" id="IPR008969">
    <property type="entry name" value="CarboxyPept-like_regulatory"/>
</dbReference>
<accession>A0A3M9NJ76</accession>
<keyword evidence="9 10" id="KW-0998">Cell outer membrane</keyword>
<dbReference type="GO" id="GO:0009279">
    <property type="term" value="C:cell outer membrane"/>
    <property type="evidence" value="ECO:0007669"/>
    <property type="project" value="UniProtKB-SubCell"/>
</dbReference>
<dbReference type="OrthoDB" id="9768177at2"/>
<dbReference type="AlphaFoldDB" id="A0A3M9NJ76"/>
<reference evidence="15 16" key="1">
    <citation type="submission" date="2018-11" db="EMBL/GenBank/DDBJ databases">
        <title>Draft genome sequence of Ferruginibacter sp. BO-59.</title>
        <authorList>
            <person name="Im W.T."/>
        </authorList>
    </citation>
    <scope>NUCLEOTIDE SEQUENCE [LARGE SCALE GENOMIC DNA]</scope>
    <source>
        <strain evidence="15 16">BO-59</strain>
    </source>
</reference>
<feature type="chain" id="PRO_5018222415" evidence="12">
    <location>
        <begin position="30"/>
        <end position="1069"/>
    </location>
</feature>
<dbReference type="InterPro" id="IPR000531">
    <property type="entry name" value="Beta-barrel_TonB"/>
</dbReference>
<keyword evidence="8" id="KW-0675">Receptor</keyword>
<evidence type="ECO:0000256" key="7">
    <source>
        <dbReference type="ARBA" id="ARBA00023136"/>
    </source>
</evidence>
<evidence type="ECO:0000256" key="9">
    <source>
        <dbReference type="ARBA" id="ARBA00023237"/>
    </source>
</evidence>
<comment type="caution">
    <text evidence="15">The sequence shown here is derived from an EMBL/GenBank/DDBJ whole genome shotgun (WGS) entry which is preliminary data.</text>
</comment>
<dbReference type="Pfam" id="PF07715">
    <property type="entry name" value="Plug"/>
    <property type="match status" value="1"/>
</dbReference>
<name>A0A3M9NJ76_9BACT</name>
<keyword evidence="7 10" id="KW-0472">Membrane</keyword>
<evidence type="ECO:0000256" key="5">
    <source>
        <dbReference type="ARBA" id="ARBA00022729"/>
    </source>
</evidence>
<evidence type="ECO:0000256" key="4">
    <source>
        <dbReference type="ARBA" id="ARBA00022692"/>
    </source>
</evidence>
<dbReference type="PROSITE" id="PS52016">
    <property type="entry name" value="TONB_DEPENDENT_REC_3"/>
    <property type="match status" value="1"/>
</dbReference>
<dbReference type="Gene3D" id="2.170.130.10">
    <property type="entry name" value="TonB-dependent receptor, plug domain"/>
    <property type="match status" value="1"/>
</dbReference>
<dbReference type="PANTHER" id="PTHR30069:SF29">
    <property type="entry name" value="HEMOGLOBIN AND HEMOGLOBIN-HAPTOGLOBIN-BINDING PROTEIN 1-RELATED"/>
    <property type="match status" value="1"/>
</dbReference>
<evidence type="ECO:0000256" key="2">
    <source>
        <dbReference type="ARBA" id="ARBA00022448"/>
    </source>
</evidence>
<dbReference type="SUPFAM" id="SSF49464">
    <property type="entry name" value="Carboxypeptidase regulatory domain-like"/>
    <property type="match status" value="1"/>
</dbReference>
<evidence type="ECO:0000256" key="12">
    <source>
        <dbReference type="SAM" id="SignalP"/>
    </source>
</evidence>
<dbReference type="InterPro" id="IPR023996">
    <property type="entry name" value="TonB-dep_OMP_SusC/RagA"/>
</dbReference>
<dbReference type="SUPFAM" id="SSF56935">
    <property type="entry name" value="Porins"/>
    <property type="match status" value="1"/>
</dbReference>
<feature type="domain" description="TonB-dependent receptor-like beta-barrel" evidence="13">
    <location>
        <begin position="437"/>
        <end position="902"/>
    </location>
</feature>
<dbReference type="Proteomes" id="UP000267223">
    <property type="component" value="Unassembled WGS sequence"/>
</dbReference>
<dbReference type="NCBIfam" id="TIGR04056">
    <property type="entry name" value="OMP_RagA_SusC"/>
    <property type="match status" value="1"/>
</dbReference>
<organism evidence="15 16">
    <name type="scientific">Hanamia caeni</name>
    <dbReference type="NCBI Taxonomy" id="2294116"/>
    <lineage>
        <taxon>Bacteria</taxon>
        <taxon>Pseudomonadati</taxon>
        <taxon>Bacteroidota</taxon>
        <taxon>Chitinophagia</taxon>
        <taxon>Chitinophagales</taxon>
        <taxon>Chitinophagaceae</taxon>
        <taxon>Hanamia</taxon>
    </lineage>
</organism>
<evidence type="ECO:0000256" key="3">
    <source>
        <dbReference type="ARBA" id="ARBA00022452"/>
    </source>
</evidence>
<keyword evidence="6 11" id="KW-0798">TonB box</keyword>
<evidence type="ECO:0000256" key="10">
    <source>
        <dbReference type="PROSITE-ProRule" id="PRU01360"/>
    </source>
</evidence>
<dbReference type="InterPro" id="IPR036942">
    <property type="entry name" value="Beta-barrel_TonB_sf"/>
</dbReference>
<dbReference type="Gene3D" id="2.40.170.20">
    <property type="entry name" value="TonB-dependent receptor, beta-barrel domain"/>
    <property type="match status" value="1"/>
</dbReference>
<keyword evidence="5 12" id="KW-0732">Signal</keyword>
<evidence type="ECO:0000256" key="11">
    <source>
        <dbReference type="RuleBase" id="RU003357"/>
    </source>
</evidence>
<dbReference type="Gene3D" id="2.60.40.1120">
    <property type="entry name" value="Carboxypeptidase-like, regulatory domain"/>
    <property type="match status" value="1"/>
</dbReference>
<evidence type="ECO:0000313" key="15">
    <source>
        <dbReference type="EMBL" id="RNI37377.1"/>
    </source>
</evidence>
<dbReference type="InterPro" id="IPR023997">
    <property type="entry name" value="TonB-dep_OMP_SusC/RagA_CS"/>
</dbReference>
<comment type="similarity">
    <text evidence="10 11">Belongs to the TonB-dependent receptor family.</text>
</comment>
<feature type="signal peptide" evidence="12">
    <location>
        <begin position="1"/>
        <end position="29"/>
    </location>
</feature>
<keyword evidence="16" id="KW-1185">Reference proteome</keyword>
<evidence type="ECO:0000256" key="8">
    <source>
        <dbReference type="ARBA" id="ARBA00023170"/>
    </source>
</evidence>
<protein>
    <submittedName>
        <fullName evidence="15">SusC/RagA family TonB-linked outer membrane protein</fullName>
    </submittedName>
</protein>
<evidence type="ECO:0000313" key="16">
    <source>
        <dbReference type="Proteomes" id="UP000267223"/>
    </source>
</evidence>
<dbReference type="EMBL" id="RJJR01000005">
    <property type="protein sequence ID" value="RNI37377.1"/>
    <property type="molecule type" value="Genomic_DNA"/>
</dbReference>
<sequence>MFSNLRVLFKSFRLIAGFIFVLLSQSATAQTFSINGTVISKKTGQPLAAVTVVDKGSKQSAITDENGNFQLNVAGKSALVFSSVGFKSQEINVGPNNTSIKVSLEEEENVLNEVVITALGISKEKKSLGYAVQELKSKDISEAKETNLVNELAGKIAGVNVTNSQGDMGSSRIIIRGETSIDGNNQPLFVVDGVPVDNSQLLGNASSRDFANAISDINSEDIESISVLKGPNAAALYGSRAAAGVILIKTKSGKNKKGLGITLNSNTTFSNLLILPTYQNSFGQGSNGKFSFVDGKGDGINDGVDESWGPALDGQLIPQFYSKGVPVPFVAHPNNVRNFFNTGYTFNNGVAIAGSDEKYDFRFSYNNQKQTGVIPNSEQGKNSFLLNTSYHITPSLTLHAIANYVRDDADNLPGSGGKRSTSTMLQFTWFGRQVDISQLKNYRDADGNTFNWNNSYYSNPYFVAYENTVGQRRDRIIGSVELNYQIGKNFVANLRSGNDYYTDRRKLKIAYGTSGTPYGSYEEDAYTLSENNTEATLDFNKKINSDFSIDILGGGNIRSNSYEENDQVAPKLAVAGVYTLSNSRDPLISSNYFSRLKTYSLFSSAQIGFRNYAYLNLTARNDWSSSLPAENLSYFYPSINGSLILTQALDIKSDVLSYLKLRGGWSKVGKAADAYQLINVYNFTAPFGSNPQQSAASKDLNPNLKPETTTSAEAGAEVGLFNDALHLDLSVYNMNSIDQILSVDVSPSTGYTKKLINGGKINNKGFEAQAAIKIIKNSQFRWDVNLNYSQNHSEVLELDKEGRLQSYVLGSDRTVQVLAAVGQPYGTLFGNAYLRNASGEIIVKADGTPAINPTKQYLGKFTPDWLGGINNSFYYKGINLSFLVDARIGGSIYSNTNRTGTYTGVLATTMPGRDAAHGGLAYYYPDNQTSEAAVQLSDGATTGPGGEMVYHDGNIFPGVTQDGKPNTTILPAQQYYKGFTNVDEQFVYDASFVKLREVKLSYTLPSRWIANIGFQSATVSLVGRNFWIIYKKVPNIDPETAFNTGNAQGLEDLTLPTVRNIGFNINLKF</sequence>